<keyword evidence="8" id="KW-1185">Reference proteome</keyword>
<dbReference type="PANTHER" id="PTHR12378:SF7">
    <property type="entry name" value="DESUMOYLATING ISOPEPTIDASE 1"/>
    <property type="match status" value="1"/>
</dbReference>
<keyword evidence="3" id="KW-0378">Hydrolase</keyword>
<dbReference type="InterPro" id="IPR011989">
    <property type="entry name" value="ARM-like"/>
</dbReference>
<dbReference type="InterPro" id="IPR042266">
    <property type="entry name" value="PPPDE_sf"/>
</dbReference>
<evidence type="ECO:0000256" key="2">
    <source>
        <dbReference type="ARBA" id="ARBA00022670"/>
    </source>
</evidence>
<dbReference type="Gene3D" id="3.90.1720.30">
    <property type="entry name" value="PPPDE domains"/>
    <property type="match status" value="1"/>
</dbReference>
<reference evidence="7 8" key="1">
    <citation type="journal article" date="2017" name="Mycologia">
        <title>Bifiguratus adelaidae, gen. et sp. nov., a new member of Mucoromycotina in endophytic and soil-dwelling habitats.</title>
        <authorList>
            <person name="Torres-Cruz T.J."/>
            <person name="Billingsley Tobias T.L."/>
            <person name="Almatruk M."/>
            <person name="Hesse C."/>
            <person name="Kuske C.R."/>
            <person name="Desiro A."/>
            <person name="Benucci G.M."/>
            <person name="Bonito G."/>
            <person name="Stajich J.E."/>
            <person name="Dunlap C."/>
            <person name="Arnold A.E."/>
            <person name="Porras-Alfaro A."/>
        </authorList>
    </citation>
    <scope>NUCLEOTIDE SEQUENCE [LARGE SCALE GENOMIC DNA]</scope>
    <source>
        <strain evidence="7 8">AZ0501</strain>
    </source>
</reference>
<dbReference type="Pfam" id="PF00085">
    <property type="entry name" value="Thioredoxin"/>
    <property type="match status" value="1"/>
</dbReference>
<dbReference type="Gene3D" id="3.40.30.10">
    <property type="entry name" value="Glutaredoxin"/>
    <property type="match status" value="1"/>
</dbReference>
<dbReference type="PROSITE" id="PS51858">
    <property type="entry name" value="PPPDE"/>
    <property type="match status" value="1"/>
</dbReference>
<dbReference type="GO" id="GO:0006508">
    <property type="term" value="P:proteolysis"/>
    <property type="evidence" value="ECO:0007669"/>
    <property type="project" value="UniProtKB-KW"/>
</dbReference>
<evidence type="ECO:0000256" key="3">
    <source>
        <dbReference type="ARBA" id="ARBA00022801"/>
    </source>
</evidence>
<dbReference type="Pfam" id="PF05903">
    <property type="entry name" value="Peptidase_C97"/>
    <property type="match status" value="1"/>
</dbReference>
<evidence type="ECO:0000256" key="1">
    <source>
        <dbReference type="ARBA" id="ARBA00008140"/>
    </source>
</evidence>
<evidence type="ECO:0000259" key="4">
    <source>
        <dbReference type="PROSITE" id="PS51352"/>
    </source>
</evidence>
<feature type="domain" description="PUL" evidence="5">
    <location>
        <begin position="294"/>
        <end position="579"/>
    </location>
</feature>
<gene>
    <name evidence="7" type="ORF">BZG36_00002</name>
</gene>
<proteinExistence type="inferred from homology"/>
<feature type="domain" description="PPPDE" evidence="6">
    <location>
        <begin position="2"/>
        <end position="132"/>
    </location>
</feature>
<feature type="domain" description="Thioredoxin" evidence="4">
    <location>
        <begin position="147"/>
        <end position="298"/>
    </location>
</feature>
<dbReference type="InterPro" id="IPR008580">
    <property type="entry name" value="PPPDE_dom"/>
</dbReference>
<dbReference type="Proteomes" id="UP000242875">
    <property type="component" value="Unassembled WGS sequence"/>
</dbReference>
<accession>A0A261Y875</accession>
<organism evidence="7 8">
    <name type="scientific">Bifiguratus adelaidae</name>
    <dbReference type="NCBI Taxonomy" id="1938954"/>
    <lineage>
        <taxon>Eukaryota</taxon>
        <taxon>Fungi</taxon>
        <taxon>Fungi incertae sedis</taxon>
        <taxon>Mucoromycota</taxon>
        <taxon>Mucoromycotina</taxon>
        <taxon>Endogonomycetes</taxon>
        <taxon>Endogonales</taxon>
        <taxon>Endogonales incertae sedis</taxon>
        <taxon>Bifiguratus</taxon>
    </lineage>
</organism>
<dbReference type="AlphaFoldDB" id="A0A261Y875"/>
<dbReference type="GO" id="GO:0070646">
    <property type="term" value="P:protein modification by small protein removal"/>
    <property type="evidence" value="ECO:0007669"/>
    <property type="project" value="TreeGrafter"/>
</dbReference>
<evidence type="ECO:0008006" key="9">
    <source>
        <dbReference type="Google" id="ProtNLM"/>
    </source>
</evidence>
<dbReference type="GO" id="GO:0008233">
    <property type="term" value="F:peptidase activity"/>
    <property type="evidence" value="ECO:0007669"/>
    <property type="project" value="UniProtKB-KW"/>
</dbReference>
<name>A0A261Y875_9FUNG</name>
<dbReference type="InterPro" id="IPR013535">
    <property type="entry name" value="PUL_dom"/>
</dbReference>
<dbReference type="InterPro" id="IPR013766">
    <property type="entry name" value="Thioredoxin_domain"/>
</dbReference>
<dbReference type="PROSITE" id="PS51396">
    <property type="entry name" value="PUL"/>
    <property type="match status" value="1"/>
</dbReference>
<dbReference type="CDD" id="cd02947">
    <property type="entry name" value="TRX_family"/>
    <property type="match status" value="1"/>
</dbReference>
<sequence>MASVQLYVYDLSQGMARQLSMGLTGRQIDGIWHTSVVAFDMEVFFGQGIHITAPGQSHHGTPVEKVDMGETFIPQEVFLDADKYHLLDNNCNTFTNDVCQFLTGRTIPAHITGLPSEFMNTVLGQSLRPMIDSMFMPQNIPDRTASQLSAAPAPVQNRVAPHTGNTGSTLQYPSTSSSLDQLIANNKAVAVMFTSATCPPCRVIAPEYESMIADISSGDHKVVGAKVDVGTAMGIGQSYNVRVTPTFMFFHDGRKLSEFKGADRRQLQSEIEFLVYTAYPPHPHLRQTHLRLIAELPTKPILFAKHGDLIRITGKVKDLLAKNPEAAKIIEDTHGILVSEDQTSTSTPHASHLAILARWSAILDEALSSVPSTDQFPILDLVRLVLLRPSGYTYYGQHPDKLLAFFSAAAETDMSKPSVLMTLRIAANIFANPSLQSRFITAEHSSERSVMTSLVVKYLLSSDGQIRQTASSIAYNMATWVAQGRRRSGTSHVEDEDWQVELVSAVIGALGQEQEAEVVHRLVSTLCHFIYLSPIDPPSPLPELVQVLGLHGILDDKVKALSSQEQDRCLKLSRELQRLIE</sequence>
<dbReference type="SUPFAM" id="SSF52833">
    <property type="entry name" value="Thioredoxin-like"/>
    <property type="match status" value="1"/>
</dbReference>
<evidence type="ECO:0000259" key="5">
    <source>
        <dbReference type="PROSITE" id="PS51396"/>
    </source>
</evidence>
<comment type="caution">
    <text evidence="7">The sequence shown here is derived from an EMBL/GenBank/DDBJ whole genome shotgun (WGS) entry which is preliminary data.</text>
</comment>
<dbReference type="Pfam" id="PF08324">
    <property type="entry name" value="PUL"/>
    <property type="match status" value="1"/>
</dbReference>
<dbReference type="SMART" id="SM01179">
    <property type="entry name" value="DUF862"/>
    <property type="match status" value="1"/>
</dbReference>
<dbReference type="PROSITE" id="PS51352">
    <property type="entry name" value="THIOREDOXIN_2"/>
    <property type="match status" value="1"/>
</dbReference>
<dbReference type="PANTHER" id="PTHR12378">
    <property type="entry name" value="DESUMOYLATING ISOPEPTIDASE"/>
    <property type="match status" value="1"/>
</dbReference>
<evidence type="ECO:0000313" key="7">
    <source>
        <dbReference type="EMBL" id="OZJ06812.1"/>
    </source>
</evidence>
<dbReference type="InterPro" id="IPR036249">
    <property type="entry name" value="Thioredoxin-like_sf"/>
</dbReference>
<dbReference type="EMBL" id="MVBO01000001">
    <property type="protein sequence ID" value="OZJ06812.1"/>
    <property type="molecule type" value="Genomic_DNA"/>
</dbReference>
<dbReference type="Gene3D" id="1.25.10.10">
    <property type="entry name" value="Leucine-rich Repeat Variant"/>
    <property type="match status" value="1"/>
</dbReference>
<dbReference type="OrthoDB" id="21221at2759"/>
<evidence type="ECO:0000259" key="6">
    <source>
        <dbReference type="PROSITE" id="PS51858"/>
    </source>
</evidence>
<keyword evidence="2" id="KW-0645">Protease</keyword>
<comment type="similarity">
    <text evidence="1">Belongs to the DeSI family.</text>
</comment>
<protein>
    <recommendedName>
        <fullName evidence="9">PPPDE domain-containing protein</fullName>
    </recommendedName>
</protein>
<evidence type="ECO:0000313" key="8">
    <source>
        <dbReference type="Proteomes" id="UP000242875"/>
    </source>
</evidence>